<reference evidence="2 3" key="1">
    <citation type="journal article" date="2011" name="Science">
        <title>The ecoresponsive genome of Daphnia pulex.</title>
        <authorList>
            <person name="Colbourne J.K."/>
            <person name="Pfrender M.E."/>
            <person name="Gilbert D."/>
            <person name="Thomas W.K."/>
            <person name="Tucker A."/>
            <person name="Oakley T.H."/>
            <person name="Tokishita S."/>
            <person name="Aerts A."/>
            <person name="Arnold G.J."/>
            <person name="Basu M.K."/>
            <person name="Bauer D.J."/>
            <person name="Caceres C.E."/>
            <person name="Carmel L."/>
            <person name="Casola C."/>
            <person name="Choi J.H."/>
            <person name="Detter J.C."/>
            <person name="Dong Q."/>
            <person name="Dusheyko S."/>
            <person name="Eads B.D."/>
            <person name="Frohlich T."/>
            <person name="Geiler-Samerotte K.A."/>
            <person name="Gerlach D."/>
            <person name="Hatcher P."/>
            <person name="Jogdeo S."/>
            <person name="Krijgsveld J."/>
            <person name="Kriventseva E.V."/>
            <person name="Kultz D."/>
            <person name="Laforsch C."/>
            <person name="Lindquist E."/>
            <person name="Lopez J."/>
            <person name="Manak J.R."/>
            <person name="Muller J."/>
            <person name="Pangilinan J."/>
            <person name="Patwardhan R.P."/>
            <person name="Pitluck S."/>
            <person name="Pritham E.J."/>
            <person name="Rechtsteiner A."/>
            <person name="Rho M."/>
            <person name="Rogozin I.B."/>
            <person name="Sakarya O."/>
            <person name="Salamov A."/>
            <person name="Schaack S."/>
            <person name="Shapiro H."/>
            <person name="Shiga Y."/>
            <person name="Skalitzky C."/>
            <person name="Smith Z."/>
            <person name="Souvorov A."/>
            <person name="Sung W."/>
            <person name="Tang Z."/>
            <person name="Tsuchiya D."/>
            <person name="Tu H."/>
            <person name="Vos H."/>
            <person name="Wang M."/>
            <person name="Wolf Y.I."/>
            <person name="Yamagata H."/>
            <person name="Yamada T."/>
            <person name="Ye Y."/>
            <person name="Shaw J.R."/>
            <person name="Andrews J."/>
            <person name="Crease T.J."/>
            <person name="Tang H."/>
            <person name="Lucas S.M."/>
            <person name="Robertson H.M."/>
            <person name="Bork P."/>
            <person name="Koonin E.V."/>
            <person name="Zdobnov E.M."/>
            <person name="Grigoriev I.V."/>
            <person name="Lynch M."/>
            <person name="Boore J.L."/>
        </authorList>
    </citation>
    <scope>NUCLEOTIDE SEQUENCE [LARGE SCALE GENOMIC DNA]</scope>
</reference>
<evidence type="ECO:0000313" key="3">
    <source>
        <dbReference type="Proteomes" id="UP000000305"/>
    </source>
</evidence>
<dbReference type="KEGG" id="dpx:DAPPUDRAFT_320690"/>
<evidence type="ECO:0000313" key="2">
    <source>
        <dbReference type="EMBL" id="EFX78185.1"/>
    </source>
</evidence>
<accession>E9GQW7</accession>
<sequence>MAIPVGPLRPLLADSWCDTRCELVSFSFEWTIHGLVLEGPWGKWIPPLKSSEFGSEENPRNKWHLTLCEDGPNDASADFKVILHLFNSINNNCVKLAEVRVKIAILNRKREKMFPQTHRLLLGTTTPVTVLQINKKSLVASDCFQLDGGFTIHCEIGNWVLKGIKSGKSTDQLTRDVPINPFSCSDQLLRNQLEELFHNRALTDVTLDVGGRSFEAHKAVLASRSKVFAAMFVHETAEKLSNHVDIPDVHPDVFQEVLRFIYTGRVPLEKLTAALLAAADKYLLEQLKLECETQLIHRMSAENCLELLALADPHHPAQHLKKFAVDFYRRFPCEVMATDGWKLAKEENAGWLKELEHRHPAH</sequence>
<dbReference type="AlphaFoldDB" id="E9GQW7"/>
<evidence type="ECO:0000259" key="1">
    <source>
        <dbReference type="PROSITE" id="PS50097"/>
    </source>
</evidence>
<dbReference type="Proteomes" id="UP000000305">
    <property type="component" value="Unassembled WGS sequence"/>
</dbReference>
<dbReference type="PANTHER" id="PTHR24413">
    <property type="entry name" value="SPECKLE-TYPE POZ PROTEIN"/>
    <property type="match status" value="1"/>
</dbReference>
<dbReference type="Pfam" id="PF00651">
    <property type="entry name" value="BTB"/>
    <property type="match status" value="1"/>
</dbReference>
<dbReference type="FunFam" id="1.25.40.420:FF:000030">
    <property type="entry name" value="Uncharacterized protein"/>
    <property type="match status" value="1"/>
</dbReference>
<dbReference type="OrthoDB" id="6338335at2759"/>
<dbReference type="SMART" id="SM00225">
    <property type="entry name" value="BTB"/>
    <property type="match status" value="1"/>
</dbReference>
<dbReference type="InterPro" id="IPR000210">
    <property type="entry name" value="BTB/POZ_dom"/>
</dbReference>
<gene>
    <name evidence="2" type="ORF">DAPPUDRAFT_320690</name>
</gene>
<dbReference type="PROSITE" id="PS50097">
    <property type="entry name" value="BTB"/>
    <property type="match status" value="1"/>
</dbReference>
<dbReference type="EMBL" id="GL732558">
    <property type="protein sequence ID" value="EFX78185.1"/>
    <property type="molecule type" value="Genomic_DNA"/>
</dbReference>
<protein>
    <recommendedName>
        <fullName evidence="1">BTB domain-containing protein</fullName>
    </recommendedName>
</protein>
<organism evidence="2 3">
    <name type="scientific">Daphnia pulex</name>
    <name type="common">Water flea</name>
    <dbReference type="NCBI Taxonomy" id="6669"/>
    <lineage>
        <taxon>Eukaryota</taxon>
        <taxon>Metazoa</taxon>
        <taxon>Ecdysozoa</taxon>
        <taxon>Arthropoda</taxon>
        <taxon>Crustacea</taxon>
        <taxon>Branchiopoda</taxon>
        <taxon>Diplostraca</taxon>
        <taxon>Cladocera</taxon>
        <taxon>Anomopoda</taxon>
        <taxon>Daphniidae</taxon>
        <taxon>Daphnia</taxon>
    </lineage>
</organism>
<dbReference type="GO" id="GO:0030162">
    <property type="term" value="P:regulation of proteolysis"/>
    <property type="evidence" value="ECO:0000318"/>
    <property type="project" value="GO_Central"/>
</dbReference>
<dbReference type="GO" id="GO:0043161">
    <property type="term" value="P:proteasome-mediated ubiquitin-dependent protein catabolic process"/>
    <property type="evidence" value="ECO:0000318"/>
    <property type="project" value="GO_Central"/>
</dbReference>
<dbReference type="InterPro" id="IPR011333">
    <property type="entry name" value="SKP1/BTB/POZ_sf"/>
</dbReference>
<dbReference type="GO" id="GO:0005634">
    <property type="term" value="C:nucleus"/>
    <property type="evidence" value="ECO:0000318"/>
    <property type="project" value="GO_Central"/>
</dbReference>
<dbReference type="InParanoid" id="E9GQW7"/>
<dbReference type="PhylomeDB" id="E9GQW7"/>
<keyword evidence="3" id="KW-1185">Reference proteome</keyword>
<dbReference type="FunFam" id="3.30.710.10:FF:000159">
    <property type="entry name" value="Speckle-type POZ protein B"/>
    <property type="match status" value="1"/>
</dbReference>
<dbReference type="Gene3D" id="6.10.250.3030">
    <property type="match status" value="1"/>
</dbReference>
<dbReference type="HOGENOM" id="CLU_004253_2_0_1"/>
<dbReference type="GO" id="GO:0031625">
    <property type="term" value="F:ubiquitin protein ligase binding"/>
    <property type="evidence" value="ECO:0000318"/>
    <property type="project" value="GO_Central"/>
</dbReference>
<dbReference type="GO" id="GO:0005737">
    <property type="term" value="C:cytoplasm"/>
    <property type="evidence" value="ECO:0000318"/>
    <property type="project" value="GO_Central"/>
</dbReference>
<feature type="domain" description="BTB" evidence="1">
    <location>
        <begin position="203"/>
        <end position="270"/>
    </location>
</feature>
<name>E9GQW7_DAPPU</name>
<dbReference type="SUPFAM" id="SSF49599">
    <property type="entry name" value="TRAF domain-like"/>
    <property type="match status" value="1"/>
</dbReference>
<dbReference type="eggNOG" id="KOG1987">
    <property type="taxonomic scope" value="Eukaryota"/>
</dbReference>
<dbReference type="SUPFAM" id="SSF54695">
    <property type="entry name" value="POZ domain"/>
    <property type="match status" value="1"/>
</dbReference>
<proteinExistence type="predicted"/>
<dbReference type="Gene3D" id="3.30.710.10">
    <property type="entry name" value="Potassium Channel Kv1.1, Chain A"/>
    <property type="match status" value="1"/>
</dbReference>